<sequence length="1311" mass="143826">MGGGDHKNVSIVKKKKKKNGSFKSIFMHADVLDYFYMIFGLLGSIGDGIMTPLVLFITSKIMNSLGNASGTSNNNFVHNINKVLTLFISFSSLNYISRIKENNIGLIWFDFINFVMQNAAVLLYLACVSFVACFLEGYCWTRTGERQAARMRARYLKAVLRQEVAYFDLHVTSTSEVITSVSNDSLVIQDVLSEKVPNFLMNASMFIGSYIVAFALLWRLAIAGFPFVIFLVIPGLMYGRTLMGLAKKIREEYNQAGTIAEQAISSIRTVYSFAGESKTIAAFSHALDGSVKLGLKQGLAKGLAIGSNGVVFAIWSFMSYYGSTLVMYHGAKGGTVFAVGASLALGGLALGAGLSNVKYFSEASVAGERIMEVIKRVPKIDSENMEGEILENVTGEVEFNHVEFVYPSRPESVVLNDFSLKVPSGKTVALVGGSGSGKSTVVSLLQRFYDPIGGEILVDGVAIHKLQLKWLRSQMGLVSQEPALFATSIKENILFGREDATYEEIVDAAKASNAHNFISLLPQGYDTQVGERGVQMSGGQKQRIAIARAIIKMPKILLLDEATSALDSESERVVQEALDKAAVGRTTIVIAHRLSTIQNADIIAVVQNGKIMETGSHENLMQNDDSLYTSLVRLQQTKNDQNDDTSSIMNRDHMQKTSSRRLVSHSSSFNSMTRGGDDIVNYNSGGDDIVNNVVVDDDHNNNNNNNSHKKKNVEVPSFRRLLAMNLPEWKQACLGCLNALLFGAIQPVYAFAMGSVISVYFLEDHDEIKKQIRIYVFSFLGLAVCSMVVNVLQHYSFAYMGEYLTKRVRERMFSKILTFEVGWFDEDQNSTGAICSRLAKDANVVRSLVGDRLALVVQTISAVVIAFTMGLIIAWRLAIVMIAVQPIIICCFYTRRVLLKNMSKQAIKAQDECSKIAAEAVSNLRTINAFSSQDRILKMLEKAQQGPSHESIRQSWYAGIGLGCSQSLNFCTWALDFWYGGKLVSQGYISSKALFETFMILVSTGRVIADAGSMTNDLAKGSDAVGSVFAILDRYTKIEPDDIEGHKAEKVIGKIELHDVHFAYPARPNVMIFQGFSIKIDAGKSTALVGESGSGKSTIIGLIERFYDPFKGTVTIDGRDIKSYNLRSLRKHIALVSQEPTLFGGTIRENIAYGAYDDKVDESEIIEASKAANAHDFISSLKEGYETLCGERGVQLSGGQKQRIAIARAILKNPEVLLLDEATSALDSQSEKIVQDALERVMIGRTSVVVAHRLSTIQNCDLIAVLDKGSIVEKGTHSSLLAKGQSGAYYSLVSLQRRPTNTIVDSSHEIN</sequence>
<evidence type="ECO:0000313" key="1">
    <source>
        <dbReference type="EMBL" id="CAJ2665567.1"/>
    </source>
</evidence>
<evidence type="ECO:0000313" key="2">
    <source>
        <dbReference type="Proteomes" id="UP001177021"/>
    </source>
</evidence>
<name>A0ACB0LE72_TRIPR</name>
<gene>
    <name evidence="1" type="ORF">MILVUS5_LOCUS30521</name>
</gene>
<accession>A0ACB0LE72</accession>
<organism evidence="1 2">
    <name type="scientific">Trifolium pratense</name>
    <name type="common">Red clover</name>
    <dbReference type="NCBI Taxonomy" id="57577"/>
    <lineage>
        <taxon>Eukaryota</taxon>
        <taxon>Viridiplantae</taxon>
        <taxon>Streptophyta</taxon>
        <taxon>Embryophyta</taxon>
        <taxon>Tracheophyta</taxon>
        <taxon>Spermatophyta</taxon>
        <taxon>Magnoliopsida</taxon>
        <taxon>eudicotyledons</taxon>
        <taxon>Gunneridae</taxon>
        <taxon>Pentapetalae</taxon>
        <taxon>rosids</taxon>
        <taxon>fabids</taxon>
        <taxon>Fabales</taxon>
        <taxon>Fabaceae</taxon>
        <taxon>Papilionoideae</taxon>
        <taxon>50 kb inversion clade</taxon>
        <taxon>NPAAA clade</taxon>
        <taxon>Hologalegina</taxon>
        <taxon>IRL clade</taxon>
        <taxon>Trifolieae</taxon>
        <taxon>Trifolium</taxon>
    </lineage>
</organism>
<comment type="caution">
    <text evidence="1">The sequence shown here is derived from an EMBL/GenBank/DDBJ whole genome shotgun (WGS) entry which is preliminary data.</text>
</comment>
<dbReference type="Proteomes" id="UP001177021">
    <property type="component" value="Unassembled WGS sequence"/>
</dbReference>
<dbReference type="EMBL" id="CASHSV030000513">
    <property type="protein sequence ID" value="CAJ2665567.1"/>
    <property type="molecule type" value="Genomic_DNA"/>
</dbReference>
<protein>
    <submittedName>
        <fullName evidence="1">Uncharacterized protein</fullName>
    </submittedName>
</protein>
<reference evidence="1" key="1">
    <citation type="submission" date="2023-10" db="EMBL/GenBank/DDBJ databases">
        <authorList>
            <person name="Rodriguez Cubillos JULIANA M."/>
            <person name="De Vega J."/>
        </authorList>
    </citation>
    <scope>NUCLEOTIDE SEQUENCE</scope>
</reference>
<proteinExistence type="predicted"/>
<keyword evidence="2" id="KW-1185">Reference proteome</keyword>